<proteinExistence type="predicted"/>
<evidence type="ECO:0000313" key="4">
    <source>
        <dbReference type="EMBL" id="KAF6813669.1"/>
    </source>
</evidence>
<keyword evidence="5" id="KW-1185">Reference proteome</keyword>
<dbReference type="CDD" id="cd00067">
    <property type="entry name" value="GAL4"/>
    <property type="match status" value="1"/>
</dbReference>
<feature type="compositionally biased region" description="Polar residues" evidence="2">
    <location>
        <begin position="81"/>
        <end position="91"/>
    </location>
</feature>
<dbReference type="PROSITE" id="PS00463">
    <property type="entry name" value="ZN2_CY6_FUNGAL_1"/>
    <property type="match status" value="1"/>
</dbReference>
<feature type="region of interest" description="Disordered" evidence="2">
    <location>
        <begin position="71"/>
        <end position="91"/>
    </location>
</feature>
<evidence type="ECO:0000259" key="3">
    <source>
        <dbReference type="PROSITE" id="PS50048"/>
    </source>
</evidence>
<evidence type="ECO:0000256" key="1">
    <source>
        <dbReference type="ARBA" id="ARBA00023242"/>
    </source>
</evidence>
<keyword evidence="1" id="KW-0539">Nucleus</keyword>
<evidence type="ECO:0000256" key="2">
    <source>
        <dbReference type="SAM" id="MobiDB-lite"/>
    </source>
</evidence>
<dbReference type="GO" id="GO:0000981">
    <property type="term" value="F:DNA-binding transcription factor activity, RNA polymerase II-specific"/>
    <property type="evidence" value="ECO:0007669"/>
    <property type="project" value="InterPro"/>
</dbReference>
<dbReference type="EMBL" id="WIGO01000400">
    <property type="protein sequence ID" value="KAF6813669.1"/>
    <property type="molecule type" value="Genomic_DNA"/>
</dbReference>
<dbReference type="SMART" id="SM00066">
    <property type="entry name" value="GAL4"/>
    <property type="match status" value="1"/>
</dbReference>
<comment type="caution">
    <text evidence="4">The sequence shown here is derived from an EMBL/GenBank/DDBJ whole genome shotgun (WGS) entry which is preliminary data.</text>
</comment>
<dbReference type="GO" id="GO:0008270">
    <property type="term" value="F:zinc ion binding"/>
    <property type="evidence" value="ECO:0007669"/>
    <property type="project" value="InterPro"/>
</dbReference>
<feature type="compositionally biased region" description="Basic and acidic residues" evidence="2">
    <location>
        <begin position="1"/>
        <end position="10"/>
    </location>
</feature>
<reference evidence="4" key="1">
    <citation type="journal article" date="2020" name="Phytopathology">
        <title>Genome Sequence Resources of Colletotrichum truncatum, C. plurivorum, C. musicola, and C. sojae: Four Species Pathogenic to Soybean (Glycine max).</title>
        <authorList>
            <person name="Rogerio F."/>
            <person name="Boufleur T.R."/>
            <person name="Ciampi-Guillardi M."/>
            <person name="Sukno S.A."/>
            <person name="Thon M.R."/>
            <person name="Massola Junior N.S."/>
            <person name="Baroncelli R."/>
        </authorList>
    </citation>
    <scope>NUCLEOTIDE SEQUENCE</scope>
    <source>
        <strain evidence="4">LFN00145</strain>
    </source>
</reference>
<organism evidence="4 5">
    <name type="scientific">Colletotrichum plurivorum</name>
    <dbReference type="NCBI Taxonomy" id="2175906"/>
    <lineage>
        <taxon>Eukaryota</taxon>
        <taxon>Fungi</taxon>
        <taxon>Dikarya</taxon>
        <taxon>Ascomycota</taxon>
        <taxon>Pezizomycotina</taxon>
        <taxon>Sordariomycetes</taxon>
        <taxon>Hypocreomycetidae</taxon>
        <taxon>Glomerellales</taxon>
        <taxon>Glomerellaceae</taxon>
        <taxon>Colletotrichum</taxon>
        <taxon>Colletotrichum orchidearum species complex</taxon>
    </lineage>
</organism>
<dbReference type="Pfam" id="PF00172">
    <property type="entry name" value="Zn_clus"/>
    <property type="match status" value="1"/>
</dbReference>
<dbReference type="Proteomes" id="UP000654918">
    <property type="component" value="Unassembled WGS sequence"/>
</dbReference>
<name>A0A8H6JI88_9PEZI</name>
<dbReference type="PROSITE" id="PS50048">
    <property type="entry name" value="ZN2_CY6_FUNGAL_2"/>
    <property type="match status" value="1"/>
</dbReference>
<dbReference type="Gene3D" id="4.10.240.10">
    <property type="entry name" value="Zn(2)-C6 fungal-type DNA-binding domain"/>
    <property type="match status" value="1"/>
</dbReference>
<protein>
    <recommendedName>
        <fullName evidence="3">Zn(2)-C6 fungal-type domain-containing protein</fullName>
    </recommendedName>
</protein>
<dbReference type="AlphaFoldDB" id="A0A8H6JI88"/>
<dbReference type="InterPro" id="IPR001138">
    <property type="entry name" value="Zn2Cys6_DnaBD"/>
</dbReference>
<gene>
    <name evidence="4" type="ORF">CPLU01_14605</name>
</gene>
<dbReference type="InterPro" id="IPR036864">
    <property type="entry name" value="Zn2-C6_fun-type_DNA-bd_sf"/>
</dbReference>
<sequence>MDEAHHDKDAPSPGKARPTRNFRRSYKACKLCRRKKIRCITDGPGKSCLRCKRELRECVFPVERSYQGDGDDQVIRIPCDPTTSTSSDAGE</sequence>
<feature type="region of interest" description="Disordered" evidence="2">
    <location>
        <begin position="1"/>
        <end position="21"/>
    </location>
</feature>
<evidence type="ECO:0000313" key="5">
    <source>
        <dbReference type="Proteomes" id="UP000654918"/>
    </source>
</evidence>
<feature type="domain" description="Zn(2)-C6 fungal-type" evidence="3">
    <location>
        <begin position="28"/>
        <end position="60"/>
    </location>
</feature>
<accession>A0A8H6JI88</accession>
<dbReference type="SUPFAM" id="SSF57701">
    <property type="entry name" value="Zn2/Cys6 DNA-binding domain"/>
    <property type="match status" value="1"/>
</dbReference>